<dbReference type="PANTHER" id="PTHR34322:SF2">
    <property type="entry name" value="TRANSPOSASE IS200-LIKE DOMAIN-CONTAINING PROTEIN"/>
    <property type="match status" value="1"/>
</dbReference>
<evidence type="ECO:0000259" key="1">
    <source>
        <dbReference type="SMART" id="SM01321"/>
    </source>
</evidence>
<dbReference type="STRING" id="1798516.A2950_00145"/>
<protein>
    <recommendedName>
        <fullName evidence="1">Transposase IS200-like domain-containing protein</fullName>
    </recommendedName>
</protein>
<dbReference type="InterPro" id="IPR036515">
    <property type="entry name" value="Transposase_17_sf"/>
</dbReference>
<dbReference type="EMBL" id="MFMD01000019">
    <property type="protein sequence ID" value="OGG76447.1"/>
    <property type="molecule type" value="Genomic_DNA"/>
</dbReference>
<dbReference type="GO" id="GO:0006313">
    <property type="term" value="P:DNA transposition"/>
    <property type="evidence" value="ECO:0007669"/>
    <property type="project" value="InterPro"/>
</dbReference>
<dbReference type="InterPro" id="IPR002686">
    <property type="entry name" value="Transposase_17"/>
</dbReference>
<sequence>MRKDAYTVDSIIHVTKRGTRGMDIVRDDADRRRFVKSLFFLNDVHSDPHWHESTAETGMFERPAHWPEQEPLVRVLAWTLLSNHFHLLLQEIREGGTAKFMQKLGGSMSMCFNLKYKEKGSIFQSAYHARAVTEDAHIQYLMFYILIKNVLEMYPGGLAKAYLRFDDAWEWTKRYHFSSLPGFISGEHSPIVDMADGLIADMLGQRDSFKEEARELLSAHMSSHGKEFQGLMLESW</sequence>
<organism evidence="2 3">
    <name type="scientific">Candidatus Kaiserbacteria bacterium RIFCSPLOWO2_01_FULL_55_19</name>
    <dbReference type="NCBI Taxonomy" id="1798516"/>
    <lineage>
        <taxon>Bacteria</taxon>
        <taxon>Candidatus Kaiseribacteriota</taxon>
    </lineage>
</organism>
<dbReference type="GO" id="GO:0004803">
    <property type="term" value="F:transposase activity"/>
    <property type="evidence" value="ECO:0007669"/>
    <property type="project" value="InterPro"/>
</dbReference>
<dbReference type="Proteomes" id="UP000176714">
    <property type="component" value="Unassembled WGS sequence"/>
</dbReference>
<comment type="caution">
    <text evidence="2">The sequence shown here is derived from an EMBL/GenBank/DDBJ whole genome shotgun (WGS) entry which is preliminary data.</text>
</comment>
<feature type="domain" description="Transposase IS200-like" evidence="1">
    <location>
        <begin position="7"/>
        <end position="148"/>
    </location>
</feature>
<dbReference type="Gene3D" id="3.30.70.1290">
    <property type="entry name" value="Transposase IS200-like"/>
    <property type="match status" value="1"/>
</dbReference>
<proteinExistence type="predicted"/>
<dbReference type="Pfam" id="PF01797">
    <property type="entry name" value="Y1_Tnp"/>
    <property type="match status" value="1"/>
</dbReference>
<gene>
    <name evidence="2" type="ORF">A2950_00145</name>
</gene>
<evidence type="ECO:0000313" key="3">
    <source>
        <dbReference type="Proteomes" id="UP000176714"/>
    </source>
</evidence>
<name>A0A1F6ES70_9BACT</name>
<accession>A0A1F6ES70</accession>
<dbReference type="GO" id="GO:0003677">
    <property type="term" value="F:DNA binding"/>
    <property type="evidence" value="ECO:0007669"/>
    <property type="project" value="InterPro"/>
</dbReference>
<reference evidence="2 3" key="1">
    <citation type="journal article" date="2016" name="Nat. Commun.">
        <title>Thousands of microbial genomes shed light on interconnected biogeochemical processes in an aquifer system.</title>
        <authorList>
            <person name="Anantharaman K."/>
            <person name="Brown C.T."/>
            <person name="Hug L.A."/>
            <person name="Sharon I."/>
            <person name="Castelle C.J."/>
            <person name="Probst A.J."/>
            <person name="Thomas B.C."/>
            <person name="Singh A."/>
            <person name="Wilkins M.J."/>
            <person name="Karaoz U."/>
            <person name="Brodie E.L."/>
            <person name="Williams K.H."/>
            <person name="Hubbard S.S."/>
            <person name="Banfield J.F."/>
        </authorList>
    </citation>
    <scope>NUCLEOTIDE SEQUENCE [LARGE SCALE GENOMIC DNA]</scope>
</reference>
<dbReference type="AlphaFoldDB" id="A0A1F6ES70"/>
<dbReference type="SUPFAM" id="SSF143422">
    <property type="entry name" value="Transposase IS200-like"/>
    <property type="match status" value="1"/>
</dbReference>
<dbReference type="PANTHER" id="PTHR34322">
    <property type="entry name" value="TRANSPOSASE, Y1_TNP DOMAIN-CONTAINING"/>
    <property type="match status" value="1"/>
</dbReference>
<evidence type="ECO:0000313" key="2">
    <source>
        <dbReference type="EMBL" id="OGG76447.1"/>
    </source>
</evidence>
<dbReference type="SMART" id="SM01321">
    <property type="entry name" value="Y1_Tnp"/>
    <property type="match status" value="1"/>
</dbReference>